<proteinExistence type="predicted"/>
<dbReference type="Proteomes" id="UP000321901">
    <property type="component" value="Unassembled WGS sequence"/>
</dbReference>
<name>A0A511Z9U4_9BACL</name>
<evidence type="ECO:0000313" key="1">
    <source>
        <dbReference type="EMBL" id="GEN84198.1"/>
    </source>
</evidence>
<evidence type="ECO:0000313" key="2">
    <source>
        <dbReference type="Proteomes" id="UP000321901"/>
    </source>
</evidence>
<keyword evidence="2" id="KW-1185">Reference proteome</keyword>
<dbReference type="AlphaFoldDB" id="A0A511Z9U4"/>
<dbReference type="EMBL" id="BJYL01000033">
    <property type="protein sequence ID" value="GEN84198.1"/>
    <property type="molecule type" value="Genomic_DNA"/>
</dbReference>
<sequence>MNEKAASYLNWRLLSYYLIPFTQTGTELTLTREELAKKVIVEGS</sequence>
<accession>A0A511Z9U4</accession>
<protein>
    <submittedName>
        <fullName evidence="1">Uncharacterized protein</fullName>
    </submittedName>
</protein>
<dbReference type="RefSeq" id="WP_281288392.1">
    <property type="nucleotide sequence ID" value="NZ_BJYL01000033.1"/>
</dbReference>
<organism evidence="1 2">
    <name type="scientific">Sporosarcina luteola</name>
    <dbReference type="NCBI Taxonomy" id="582850"/>
    <lineage>
        <taxon>Bacteria</taxon>
        <taxon>Bacillati</taxon>
        <taxon>Bacillota</taxon>
        <taxon>Bacilli</taxon>
        <taxon>Bacillales</taxon>
        <taxon>Caryophanaceae</taxon>
        <taxon>Sporosarcina</taxon>
    </lineage>
</organism>
<comment type="caution">
    <text evidence="1">The sequence shown here is derived from an EMBL/GenBank/DDBJ whole genome shotgun (WGS) entry which is preliminary data.</text>
</comment>
<gene>
    <name evidence="1" type="ORF">SLU01_25100</name>
</gene>
<reference evidence="1 2" key="1">
    <citation type="submission" date="2019-07" db="EMBL/GenBank/DDBJ databases">
        <title>Whole genome shotgun sequence of Sporosarcina luteola NBRC 105378.</title>
        <authorList>
            <person name="Hosoyama A."/>
            <person name="Uohara A."/>
            <person name="Ohji S."/>
            <person name="Ichikawa N."/>
        </authorList>
    </citation>
    <scope>NUCLEOTIDE SEQUENCE [LARGE SCALE GENOMIC DNA]</scope>
    <source>
        <strain evidence="1 2">NBRC 105378</strain>
    </source>
</reference>